<dbReference type="OrthoDB" id="9793389at2"/>
<proteinExistence type="predicted"/>
<dbReference type="EMBL" id="FNFO01000002">
    <property type="protein sequence ID" value="SDK40834.1"/>
    <property type="molecule type" value="Genomic_DNA"/>
</dbReference>
<feature type="domain" description="N-acetyltransferase" evidence="1">
    <location>
        <begin position="6"/>
        <end position="95"/>
    </location>
</feature>
<sequence length="96" mass="11261">MNVTIQHDPDRQQFYVDFGTHTEEAHLIYDQPQQDIMDFVSTFVPEPYRDKGVARQLVKAGLDYAKEKNRTVIATCPVVEEYLNKHQEEYDEIRSA</sequence>
<dbReference type="InterPro" id="IPR016181">
    <property type="entry name" value="Acyl_CoA_acyltransferase"/>
</dbReference>
<dbReference type="Proteomes" id="UP000198510">
    <property type="component" value="Unassembled WGS sequence"/>
</dbReference>
<keyword evidence="3" id="KW-1185">Reference proteome</keyword>
<name>A0A1G9BNX0_9BACT</name>
<dbReference type="InterPro" id="IPR045057">
    <property type="entry name" value="Gcn5-rel_NAT"/>
</dbReference>
<reference evidence="2 3" key="1">
    <citation type="submission" date="2016-10" db="EMBL/GenBank/DDBJ databases">
        <authorList>
            <person name="de Groot N.N."/>
        </authorList>
    </citation>
    <scope>NUCLEOTIDE SEQUENCE [LARGE SCALE GENOMIC DNA]</scope>
    <source>
        <strain evidence="2 3">DSM 25186</strain>
    </source>
</reference>
<dbReference type="STRING" id="1075417.SAMN05421823_102664"/>
<protein>
    <recommendedName>
        <fullName evidence="1">N-acetyltransferase domain-containing protein</fullName>
    </recommendedName>
</protein>
<dbReference type="SUPFAM" id="SSF55729">
    <property type="entry name" value="Acyl-CoA N-acyltransferases (Nat)"/>
    <property type="match status" value="1"/>
</dbReference>
<dbReference type="CDD" id="cd04301">
    <property type="entry name" value="NAT_SF"/>
    <property type="match status" value="1"/>
</dbReference>
<dbReference type="PANTHER" id="PTHR31435">
    <property type="entry name" value="PROTEIN NATD1"/>
    <property type="match status" value="1"/>
</dbReference>
<evidence type="ECO:0000313" key="2">
    <source>
        <dbReference type="EMBL" id="SDK40834.1"/>
    </source>
</evidence>
<evidence type="ECO:0000313" key="3">
    <source>
        <dbReference type="Proteomes" id="UP000198510"/>
    </source>
</evidence>
<dbReference type="RefSeq" id="WP_089680508.1">
    <property type="nucleotide sequence ID" value="NZ_FNFO01000002.1"/>
</dbReference>
<dbReference type="InterPro" id="IPR031165">
    <property type="entry name" value="GNAT_YJDJ"/>
</dbReference>
<dbReference type="AlphaFoldDB" id="A0A1G9BNX0"/>
<organism evidence="2 3">
    <name type="scientific">Catalinimonas alkaloidigena</name>
    <dbReference type="NCBI Taxonomy" id="1075417"/>
    <lineage>
        <taxon>Bacteria</taxon>
        <taxon>Pseudomonadati</taxon>
        <taxon>Bacteroidota</taxon>
        <taxon>Cytophagia</taxon>
        <taxon>Cytophagales</taxon>
        <taxon>Catalimonadaceae</taxon>
        <taxon>Catalinimonas</taxon>
    </lineage>
</organism>
<evidence type="ECO:0000259" key="1">
    <source>
        <dbReference type="PROSITE" id="PS51729"/>
    </source>
</evidence>
<accession>A0A1G9BNX0</accession>
<dbReference type="PROSITE" id="PS51729">
    <property type="entry name" value="GNAT_YJDJ"/>
    <property type="match status" value="1"/>
</dbReference>
<dbReference type="Gene3D" id="3.40.630.30">
    <property type="match status" value="1"/>
</dbReference>
<dbReference type="Pfam" id="PF14542">
    <property type="entry name" value="Acetyltransf_CG"/>
    <property type="match status" value="1"/>
</dbReference>
<dbReference type="PANTHER" id="PTHR31435:SF9">
    <property type="entry name" value="PROTEIN NATD1"/>
    <property type="match status" value="1"/>
</dbReference>
<gene>
    <name evidence="2" type="ORF">SAMN05421823_102664</name>
</gene>